<feature type="signal peptide" evidence="1">
    <location>
        <begin position="1"/>
        <end position="18"/>
    </location>
</feature>
<keyword evidence="3" id="KW-1185">Reference proteome</keyword>
<accession>A0A4Y2DWX6</accession>
<dbReference type="AlphaFoldDB" id="A0A4Y2DWX6"/>
<name>A0A4Y2DWX6_ARAVE</name>
<dbReference type="Proteomes" id="UP000499080">
    <property type="component" value="Unassembled WGS sequence"/>
</dbReference>
<protein>
    <recommendedName>
        <fullName evidence="4">Secreted protein</fullName>
    </recommendedName>
</protein>
<proteinExistence type="predicted"/>
<evidence type="ECO:0000313" key="3">
    <source>
        <dbReference type="Proteomes" id="UP000499080"/>
    </source>
</evidence>
<organism evidence="2 3">
    <name type="scientific">Araneus ventricosus</name>
    <name type="common">Orbweaver spider</name>
    <name type="synonym">Epeira ventricosa</name>
    <dbReference type="NCBI Taxonomy" id="182803"/>
    <lineage>
        <taxon>Eukaryota</taxon>
        <taxon>Metazoa</taxon>
        <taxon>Ecdysozoa</taxon>
        <taxon>Arthropoda</taxon>
        <taxon>Chelicerata</taxon>
        <taxon>Arachnida</taxon>
        <taxon>Araneae</taxon>
        <taxon>Araneomorphae</taxon>
        <taxon>Entelegynae</taxon>
        <taxon>Araneoidea</taxon>
        <taxon>Araneidae</taxon>
        <taxon>Araneus</taxon>
    </lineage>
</organism>
<evidence type="ECO:0000256" key="1">
    <source>
        <dbReference type="SAM" id="SignalP"/>
    </source>
</evidence>
<evidence type="ECO:0000313" key="2">
    <source>
        <dbReference type="EMBL" id="GBM20154.1"/>
    </source>
</evidence>
<evidence type="ECO:0008006" key="4">
    <source>
        <dbReference type="Google" id="ProtNLM"/>
    </source>
</evidence>
<dbReference type="EMBL" id="BGPR01000438">
    <property type="protein sequence ID" value="GBM20154.1"/>
    <property type="molecule type" value="Genomic_DNA"/>
</dbReference>
<feature type="chain" id="PRO_5021325514" description="Secreted protein" evidence="1">
    <location>
        <begin position="19"/>
        <end position="124"/>
    </location>
</feature>
<comment type="caution">
    <text evidence="2">The sequence shown here is derived from an EMBL/GenBank/DDBJ whole genome shotgun (WGS) entry which is preliminary data.</text>
</comment>
<sequence>MNALIQFIFSLHLTCYLGHWRDWMVVETVPDQRVTDLRSDSVKIRYEFTHSIHIQSSSNVLSGTLDRLADGRDCSRLEGLRFEIRFSQRSVMNALIQFIFSLHLTCYLGHWRDCSRPESHRFEI</sequence>
<keyword evidence="1" id="KW-0732">Signal</keyword>
<reference evidence="2 3" key="1">
    <citation type="journal article" date="2019" name="Sci. Rep.">
        <title>Orb-weaving spider Araneus ventricosus genome elucidates the spidroin gene catalogue.</title>
        <authorList>
            <person name="Kono N."/>
            <person name="Nakamura H."/>
            <person name="Ohtoshi R."/>
            <person name="Moran D.A.P."/>
            <person name="Shinohara A."/>
            <person name="Yoshida Y."/>
            <person name="Fujiwara M."/>
            <person name="Mori M."/>
            <person name="Tomita M."/>
            <person name="Arakawa K."/>
        </authorList>
    </citation>
    <scope>NUCLEOTIDE SEQUENCE [LARGE SCALE GENOMIC DNA]</scope>
</reference>
<gene>
    <name evidence="2" type="ORF">AVEN_5681_1</name>
</gene>